<protein>
    <submittedName>
        <fullName evidence="1">Uncharacterized protein</fullName>
    </submittedName>
</protein>
<evidence type="ECO:0000313" key="1">
    <source>
        <dbReference type="EMBL" id="UPI11679.1"/>
    </source>
</evidence>
<dbReference type="EMBL" id="OM654404">
    <property type="protein sequence ID" value="UPI11679.1"/>
    <property type="molecule type" value="Genomic_DNA"/>
</dbReference>
<sequence length="51" mass="5686">MGNSDNPLYRNKKARERVEAALTGARPHREPRPALAGCSIPLHAMMRCGRK</sequence>
<reference evidence="1 2" key="1">
    <citation type="submission" date="2022-02" db="EMBL/GenBank/DDBJ databases">
        <title>Characterization of Aeromonas phage yong1 and its protective effects against Aeromonas hydrophila in brocade carp (Cyprinus aka Koi).</title>
        <authorList>
            <person name="Pan L."/>
            <person name="Li D."/>
            <person name="Lin W."/>
            <person name="Liu W."/>
            <person name="Qu C."/>
            <person name="Qian M."/>
            <person name="Cai R."/>
            <person name="Wang F."/>
            <person name="Zhou Q."/>
            <person name="Tong Y."/>
        </authorList>
    </citation>
    <scope>NUCLEOTIDE SEQUENCE [LARGE SCALE GENOMIC DNA]</scope>
</reference>
<name>A0A9X9E596_9CAUD</name>
<accession>A0A9X9E596</accession>
<evidence type="ECO:0000313" key="2">
    <source>
        <dbReference type="Proteomes" id="UP001164315"/>
    </source>
</evidence>
<dbReference type="Proteomes" id="UP001164315">
    <property type="component" value="Segment"/>
</dbReference>
<proteinExistence type="predicted"/>
<keyword evidence="2" id="KW-1185">Reference proteome</keyword>
<organism evidence="1 2">
    <name type="scientific">Aeromonas phage yong1</name>
    <dbReference type="NCBI Taxonomy" id="2924882"/>
    <lineage>
        <taxon>Viruses</taxon>
        <taxon>Duplodnaviria</taxon>
        <taxon>Heunggongvirae</taxon>
        <taxon>Uroviricota</taxon>
        <taxon>Caudoviricetes</taxon>
        <taxon>Autographivirales</taxon>
        <taxon>Autonotataviridae</taxon>
        <taxon>Melnykvirinae</taxon>
        <taxon>Ahphunavirus</taxon>
        <taxon>Ahphunavirus yong1</taxon>
    </lineage>
</organism>